<protein>
    <submittedName>
        <fullName evidence="2">SH3 type 3 domain protein</fullName>
    </submittedName>
</protein>
<organism evidence="2 3">
    <name type="scientific">Treponema succinifaciens (strain ATCC 33096 / DSM 2489 / 6091)</name>
    <dbReference type="NCBI Taxonomy" id="869209"/>
    <lineage>
        <taxon>Bacteria</taxon>
        <taxon>Pseudomonadati</taxon>
        <taxon>Spirochaetota</taxon>
        <taxon>Spirochaetia</taxon>
        <taxon>Spirochaetales</taxon>
        <taxon>Treponemataceae</taxon>
        <taxon>Treponema</taxon>
    </lineage>
</organism>
<evidence type="ECO:0000256" key="1">
    <source>
        <dbReference type="SAM" id="Phobius"/>
    </source>
</evidence>
<dbReference type="Proteomes" id="UP000006852">
    <property type="component" value="Chromosome"/>
</dbReference>
<dbReference type="RefSeq" id="WP_013700503.1">
    <property type="nucleotide sequence ID" value="NC_015385.1"/>
</dbReference>
<feature type="transmembrane region" description="Helical" evidence="1">
    <location>
        <begin position="378"/>
        <end position="399"/>
    </location>
</feature>
<dbReference type="OrthoDB" id="355081at2"/>
<proteinExistence type="predicted"/>
<gene>
    <name evidence="2" type="ordered locus">Tresu_0229</name>
</gene>
<dbReference type="GeneID" id="302997468"/>
<sequence length="460" mass="52374">MEKYAERFRTDFPRLLIFVLLVAYAFPVFAKPVSWNYLWSLRFKQSQETLFTETDNSFYVEIEGVTPDSIQLAVNSLPHNVSFVSSKKETVMIKSGNGQNEKYSAGTRITIWMKFLKTGFYKISPIDLVINGSFYQIPFNPVEVFENPKFINPQVSVSFNNLNISSKGKTAEAYEGQHIVFTVNVKYANSVKNVSWNIPEDSVFKKLREFNSSDEDFFSTEFKPIAVFDWQPLKSGNWNLPEIFVTAVSYNGTINDIKCPPISFKVHEKKSVVNEPKQESPFAYAFIESSSYDKNVSRPEAKNYDILNLIELHKKERHSIPFFNSAFKERRQIELSVGLSPSGVEPSVVFFTIMFCAVFILLAVSVLLFIFKRKKTCAIFVSMFVTFAVFLSIYGYHLFTSRGIYAGGTMSPIPEKTAPTGVTIQAGSVVSIIRTAGGWMYIRHNDTYGWVSAENVYIIK</sequence>
<accession>F2NWZ3</accession>
<keyword evidence="1" id="KW-0472">Membrane</keyword>
<dbReference type="STRING" id="869209.Tresu_0229"/>
<name>F2NWZ3_TRES6</name>
<keyword evidence="1" id="KW-0812">Transmembrane</keyword>
<dbReference type="EMBL" id="CP002631">
    <property type="protein sequence ID" value="AEB13192.1"/>
    <property type="molecule type" value="Genomic_DNA"/>
</dbReference>
<dbReference type="Gene3D" id="2.30.30.40">
    <property type="entry name" value="SH3 Domains"/>
    <property type="match status" value="1"/>
</dbReference>
<evidence type="ECO:0000313" key="3">
    <source>
        <dbReference type="Proteomes" id="UP000006852"/>
    </source>
</evidence>
<reference evidence="3" key="2">
    <citation type="submission" date="2011-04" db="EMBL/GenBank/DDBJ databases">
        <title>The complete genome of chromosome of Treponema succinifaciens DSM 2489.</title>
        <authorList>
            <person name="Lucas S."/>
            <person name="Copeland A."/>
            <person name="Lapidus A."/>
            <person name="Bruce D."/>
            <person name="Goodwin L."/>
            <person name="Pitluck S."/>
            <person name="Peters L."/>
            <person name="Kyrpides N."/>
            <person name="Mavromatis K."/>
            <person name="Ivanova N."/>
            <person name="Ovchinnikova G."/>
            <person name="Teshima H."/>
            <person name="Detter J.C."/>
            <person name="Tapia R."/>
            <person name="Han C."/>
            <person name="Land M."/>
            <person name="Hauser L."/>
            <person name="Markowitz V."/>
            <person name="Cheng J.-F."/>
            <person name="Hugenholtz P."/>
            <person name="Woyke T."/>
            <person name="Wu D."/>
            <person name="Gronow S."/>
            <person name="Wellnitz S."/>
            <person name="Brambilla E."/>
            <person name="Klenk H.-P."/>
            <person name="Eisen J.A."/>
        </authorList>
    </citation>
    <scope>NUCLEOTIDE SEQUENCE [LARGE SCALE GENOMIC DNA]</scope>
    <source>
        <strain evidence="3">ATCC 33096 / DSM 2489 / 6091</strain>
    </source>
</reference>
<feature type="transmembrane region" description="Helical" evidence="1">
    <location>
        <begin position="348"/>
        <end position="371"/>
    </location>
</feature>
<evidence type="ECO:0000313" key="2">
    <source>
        <dbReference type="EMBL" id="AEB13192.1"/>
    </source>
</evidence>
<dbReference type="eggNOG" id="ENOG502ZZQ4">
    <property type="taxonomic scope" value="Bacteria"/>
</dbReference>
<dbReference type="KEGG" id="tsu:Tresu_0229"/>
<keyword evidence="3" id="KW-1185">Reference proteome</keyword>
<keyword evidence="1" id="KW-1133">Transmembrane helix</keyword>
<reference evidence="2 3" key="1">
    <citation type="journal article" date="2011" name="Stand. Genomic Sci.">
        <title>Complete genome sequence of Treponema succinifaciens type strain (6091).</title>
        <authorList>
            <person name="Han C."/>
            <person name="Gronow S."/>
            <person name="Teshima H."/>
            <person name="Lapidus A."/>
            <person name="Nolan M."/>
            <person name="Lucas S."/>
            <person name="Hammon N."/>
            <person name="Deshpande S."/>
            <person name="Cheng J.F."/>
            <person name="Zeytun A."/>
            <person name="Tapia R."/>
            <person name="Goodwin L."/>
            <person name="Pitluck S."/>
            <person name="Liolios K."/>
            <person name="Pagani I."/>
            <person name="Ivanova N."/>
            <person name="Mavromatis K."/>
            <person name="Mikhailova N."/>
            <person name="Huntemann M."/>
            <person name="Pati A."/>
            <person name="Chen A."/>
            <person name="Palaniappan K."/>
            <person name="Land M."/>
            <person name="Hauser L."/>
            <person name="Brambilla E.M."/>
            <person name="Rohde M."/>
            <person name="Goker M."/>
            <person name="Woyke T."/>
            <person name="Bristow J."/>
            <person name="Eisen J.A."/>
            <person name="Markowitz V."/>
            <person name="Hugenholtz P."/>
            <person name="Kyrpides N.C."/>
            <person name="Klenk H.P."/>
            <person name="Detter J.C."/>
        </authorList>
    </citation>
    <scope>NUCLEOTIDE SEQUENCE [LARGE SCALE GENOMIC DNA]</scope>
    <source>
        <strain evidence="3">ATCC 33096 / DSM 2489 / 6091</strain>
    </source>
</reference>
<dbReference type="HOGENOM" id="CLU_567340_0_0_12"/>
<dbReference type="AlphaFoldDB" id="F2NWZ3"/>